<evidence type="ECO:0000256" key="6">
    <source>
        <dbReference type="ARBA" id="ARBA00023125"/>
    </source>
</evidence>
<evidence type="ECO:0000313" key="12">
    <source>
        <dbReference type="Proteomes" id="UP000315017"/>
    </source>
</evidence>
<dbReference type="PANTHER" id="PTHR30050">
    <property type="entry name" value="CHROMOSOMAL REPLICATION INITIATOR PROTEIN DNAA"/>
    <property type="match status" value="1"/>
</dbReference>
<keyword evidence="6 7" id="KW-0238">DNA-binding</keyword>
<dbReference type="GO" id="GO:0006270">
    <property type="term" value="P:DNA replication initiation"/>
    <property type="evidence" value="ECO:0007669"/>
    <property type="project" value="InterPro"/>
</dbReference>
<dbReference type="InterPro" id="IPR003593">
    <property type="entry name" value="AAA+_ATPase"/>
</dbReference>
<dbReference type="InterPro" id="IPR020591">
    <property type="entry name" value="Chromosome_initiator_DnaA-like"/>
</dbReference>
<evidence type="ECO:0000259" key="10">
    <source>
        <dbReference type="SMART" id="SM00760"/>
    </source>
</evidence>
<evidence type="ECO:0000259" key="9">
    <source>
        <dbReference type="SMART" id="SM00382"/>
    </source>
</evidence>
<keyword evidence="12" id="KW-1185">Reference proteome</keyword>
<name>A0A517Y425_9BACT</name>
<evidence type="ECO:0000313" key="11">
    <source>
        <dbReference type="EMBL" id="QDU24940.1"/>
    </source>
</evidence>
<dbReference type="Gene3D" id="1.10.1750.10">
    <property type="match status" value="1"/>
</dbReference>
<comment type="function">
    <text evidence="7">Plays an essential role in the initiation and regulation of chromosomal replication. ATP-DnaA binds to the origin of replication (oriC) to initiate formation of the DNA replication initiation complex once per cell cycle. Binds the DnaA box (a 9 base pair repeat at the origin) and separates the double-stranded (ds)DNA. Forms a right-handed helical filament on oriC DNA; dsDNA binds to the exterior of the filament while single-stranded (ss)DNA is stabiized in the filament's interior. The ATP-DnaA-oriC complex binds and stabilizes one strand of the AT-rich DNA unwinding element (DUE), permitting loading of DNA polymerase. After initiation quickly degrades to an ADP-DnaA complex that is not apt for DNA replication. Binds acidic phospholipids.</text>
</comment>
<dbReference type="Pfam" id="PF08299">
    <property type="entry name" value="Bac_DnaA_C"/>
    <property type="match status" value="1"/>
</dbReference>
<dbReference type="GO" id="GO:0003688">
    <property type="term" value="F:DNA replication origin binding"/>
    <property type="evidence" value="ECO:0007669"/>
    <property type="project" value="InterPro"/>
</dbReference>
<dbReference type="SUPFAM" id="SSF48295">
    <property type="entry name" value="TrpR-like"/>
    <property type="match status" value="1"/>
</dbReference>
<comment type="similarity">
    <text evidence="8">Belongs to the DnaA family.</text>
</comment>
<dbReference type="Proteomes" id="UP000315017">
    <property type="component" value="Chromosome"/>
</dbReference>
<dbReference type="AlphaFoldDB" id="A0A517Y425"/>
<evidence type="ECO:0000256" key="3">
    <source>
        <dbReference type="ARBA" id="ARBA00022741"/>
    </source>
</evidence>
<evidence type="ECO:0000256" key="1">
    <source>
        <dbReference type="ARBA" id="ARBA00022490"/>
    </source>
</evidence>
<accession>A0A517Y425</accession>
<dbReference type="Pfam" id="PF00308">
    <property type="entry name" value="Bac_DnaA"/>
    <property type="match status" value="1"/>
</dbReference>
<evidence type="ECO:0000256" key="4">
    <source>
        <dbReference type="ARBA" id="ARBA00022840"/>
    </source>
</evidence>
<dbReference type="PRINTS" id="PR00051">
    <property type="entry name" value="DNAA"/>
</dbReference>
<proteinExistence type="inferred from homology"/>
<evidence type="ECO:0000256" key="7">
    <source>
        <dbReference type="RuleBase" id="RU000577"/>
    </source>
</evidence>
<keyword evidence="5" id="KW-0446">Lipid-binding</keyword>
<sequence>MISGTFTLASQSATGTASSAAGTASRARASGTAAEPLLFGPENGIVRRLETLVHEPQPAFNPLVFCGSSGTGKTSLAMLLVDLRAQHLQTTNVFRTTGADFARAASHALETDSVAEYRSRMGRADIVLIDELQRLANRAAPLEELQNRLDGWLRRGSLVVVTMKTLPVETAGLSPGVISRLSAGLCVPLLPPEQATRAALLAHYAEREQLTLSTDARERLVQRTNSTPAFLTAASLRHALLQLAHLSSTNKRPIDEALVDELLADHLPDEKATLRQIVTTVAKHFEISLSALKGDCRQRNLVMARGVVVHLARQLTSASFATIGELLGKRDHTTILHSARKIVELIDLDPELRQHVEHLRQQLTATEVHR</sequence>
<dbReference type="SMART" id="SM00760">
    <property type="entry name" value="Bac_DnaA_C"/>
    <property type="match status" value="1"/>
</dbReference>
<dbReference type="KEGG" id="aagg:ETAA8_00010"/>
<keyword evidence="2 7" id="KW-0235">DNA replication</keyword>
<dbReference type="InterPro" id="IPR013159">
    <property type="entry name" value="DnaA_C"/>
</dbReference>
<dbReference type="CDD" id="cd00009">
    <property type="entry name" value="AAA"/>
    <property type="match status" value="1"/>
</dbReference>
<evidence type="ECO:0000256" key="8">
    <source>
        <dbReference type="RuleBase" id="RU004227"/>
    </source>
</evidence>
<feature type="domain" description="Chromosomal replication initiator DnaA C-terminal" evidence="10">
    <location>
        <begin position="273"/>
        <end position="342"/>
    </location>
</feature>
<protein>
    <recommendedName>
        <fullName evidence="7">Chromosomal replication initiator protein DnaA</fullName>
    </recommendedName>
</protein>
<dbReference type="PANTHER" id="PTHR30050:SF2">
    <property type="entry name" value="CHROMOSOMAL REPLICATION INITIATOR PROTEIN DNAA"/>
    <property type="match status" value="1"/>
</dbReference>
<dbReference type="GO" id="GO:0006275">
    <property type="term" value="P:regulation of DNA replication"/>
    <property type="evidence" value="ECO:0007669"/>
    <property type="project" value="InterPro"/>
</dbReference>
<dbReference type="GO" id="GO:0008289">
    <property type="term" value="F:lipid binding"/>
    <property type="evidence" value="ECO:0007669"/>
    <property type="project" value="UniProtKB-KW"/>
</dbReference>
<dbReference type="CDD" id="cd06571">
    <property type="entry name" value="Bac_DnaA_C"/>
    <property type="match status" value="1"/>
</dbReference>
<dbReference type="GO" id="GO:0005524">
    <property type="term" value="F:ATP binding"/>
    <property type="evidence" value="ECO:0007669"/>
    <property type="project" value="UniProtKB-KW"/>
</dbReference>
<reference evidence="11 12" key="1">
    <citation type="submission" date="2019-02" db="EMBL/GenBank/DDBJ databases">
        <title>Deep-cultivation of Planctomycetes and their phenomic and genomic characterization uncovers novel biology.</title>
        <authorList>
            <person name="Wiegand S."/>
            <person name="Jogler M."/>
            <person name="Boedeker C."/>
            <person name="Pinto D."/>
            <person name="Vollmers J."/>
            <person name="Rivas-Marin E."/>
            <person name="Kohn T."/>
            <person name="Peeters S.H."/>
            <person name="Heuer A."/>
            <person name="Rast P."/>
            <person name="Oberbeckmann S."/>
            <person name="Bunk B."/>
            <person name="Jeske O."/>
            <person name="Meyerdierks A."/>
            <person name="Storesund J.E."/>
            <person name="Kallscheuer N."/>
            <person name="Luecker S."/>
            <person name="Lage O.M."/>
            <person name="Pohl T."/>
            <person name="Merkel B.J."/>
            <person name="Hornburger P."/>
            <person name="Mueller R.-W."/>
            <person name="Bruemmer F."/>
            <person name="Labrenz M."/>
            <person name="Spormann A.M."/>
            <person name="Op den Camp H."/>
            <person name="Overmann J."/>
            <person name="Amann R."/>
            <person name="Jetten M.S.M."/>
            <person name="Mascher T."/>
            <person name="Medema M.H."/>
            <person name="Devos D.P."/>
            <person name="Kaster A.-K."/>
            <person name="Ovreas L."/>
            <person name="Rohde M."/>
            <person name="Galperin M.Y."/>
            <person name="Jogler C."/>
        </authorList>
    </citation>
    <scope>NUCLEOTIDE SEQUENCE [LARGE SCALE GENOMIC DNA]</scope>
    <source>
        <strain evidence="11 12">ETA_A8</strain>
    </source>
</reference>
<dbReference type="InterPro" id="IPR018312">
    <property type="entry name" value="Chromosome_initiator_DnaA_CS"/>
</dbReference>
<keyword evidence="4 7" id="KW-0067">ATP-binding</keyword>
<organism evidence="11 12">
    <name type="scientific">Anatilimnocola aggregata</name>
    <dbReference type="NCBI Taxonomy" id="2528021"/>
    <lineage>
        <taxon>Bacteria</taxon>
        <taxon>Pseudomonadati</taxon>
        <taxon>Planctomycetota</taxon>
        <taxon>Planctomycetia</taxon>
        <taxon>Pirellulales</taxon>
        <taxon>Pirellulaceae</taxon>
        <taxon>Anatilimnocola</taxon>
    </lineage>
</organism>
<feature type="domain" description="AAA+ ATPase" evidence="9">
    <location>
        <begin position="59"/>
        <end position="273"/>
    </location>
</feature>
<evidence type="ECO:0000256" key="5">
    <source>
        <dbReference type="ARBA" id="ARBA00023121"/>
    </source>
</evidence>
<evidence type="ECO:0000256" key="2">
    <source>
        <dbReference type="ARBA" id="ARBA00022705"/>
    </source>
</evidence>
<dbReference type="InterPro" id="IPR013317">
    <property type="entry name" value="DnaA_dom"/>
</dbReference>
<keyword evidence="1" id="KW-0963">Cytoplasm</keyword>
<dbReference type="SUPFAM" id="SSF52540">
    <property type="entry name" value="P-loop containing nucleoside triphosphate hydrolases"/>
    <property type="match status" value="1"/>
</dbReference>
<dbReference type="EMBL" id="CP036274">
    <property type="protein sequence ID" value="QDU24940.1"/>
    <property type="molecule type" value="Genomic_DNA"/>
</dbReference>
<dbReference type="PROSITE" id="PS01008">
    <property type="entry name" value="DNAA"/>
    <property type="match status" value="1"/>
</dbReference>
<dbReference type="InterPro" id="IPR010921">
    <property type="entry name" value="Trp_repressor/repl_initiator"/>
</dbReference>
<keyword evidence="3 7" id="KW-0547">Nucleotide-binding</keyword>
<gene>
    <name evidence="11" type="primary">dnaA_1</name>
    <name evidence="11" type="ORF">ETAA8_00010</name>
</gene>
<dbReference type="SMART" id="SM00382">
    <property type="entry name" value="AAA"/>
    <property type="match status" value="1"/>
</dbReference>
<dbReference type="InterPro" id="IPR027417">
    <property type="entry name" value="P-loop_NTPase"/>
</dbReference>
<dbReference type="Gene3D" id="3.40.50.300">
    <property type="entry name" value="P-loop containing nucleotide triphosphate hydrolases"/>
    <property type="match status" value="1"/>
</dbReference>
<dbReference type="GO" id="GO:0005886">
    <property type="term" value="C:plasma membrane"/>
    <property type="evidence" value="ECO:0007669"/>
    <property type="project" value="TreeGrafter"/>
</dbReference>